<dbReference type="AlphaFoldDB" id="A0A2V1IYR4"/>
<dbReference type="InterPro" id="IPR021215">
    <property type="entry name" value="DUF2752"/>
</dbReference>
<reference evidence="3" key="1">
    <citation type="submission" date="2018-02" db="EMBL/GenBank/DDBJ databases">
        <authorList>
            <person name="Clavel T."/>
            <person name="Strowig T."/>
        </authorList>
    </citation>
    <scope>NUCLEOTIDE SEQUENCE [LARGE SCALE GENOMIC DNA]</scope>
    <source>
        <strain evidence="3">DSM 100764</strain>
    </source>
</reference>
<dbReference type="Proteomes" id="UP000244925">
    <property type="component" value="Unassembled WGS sequence"/>
</dbReference>
<sequence length="147" mass="16121">MAGCDDSVRPDSYTVPGGAVYAMSRRLLWWIAGAVILAALVAVYAVFDPAESHFPRCPFLTLTGLQCPGCGSQRAVHAMLHADFAGAFKSNALLVASMPLVALMLVAQGMRRSMPRVYNALNGRTMIWIVFVVIIVWWIARNIWNLP</sequence>
<accession>A0A2V1IYR4</accession>
<comment type="caution">
    <text evidence="2">The sequence shown here is derived from an EMBL/GenBank/DDBJ whole genome shotgun (WGS) entry which is preliminary data.</text>
</comment>
<feature type="transmembrane region" description="Helical" evidence="1">
    <location>
        <begin position="92"/>
        <end position="109"/>
    </location>
</feature>
<keyword evidence="1" id="KW-0472">Membrane</keyword>
<protein>
    <submittedName>
        <fullName evidence="2">DUF2752 domain-containing protein</fullName>
    </submittedName>
</protein>
<name>A0A2V1IYR4_9BACT</name>
<dbReference type="Pfam" id="PF10825">
    <property type="entry name" value="DUF2752"/>
    <property type="match status" value="1"/>
</dbReference>
<evidence type="ECO:0000313" key="2">
    <source>
        <dbReference type="EMBL" id="PWB07627.1"/>
    </source>
</evidence>
<feature type="transmembrane region" description="Helical" evidence="1">
    <location>
        <begin position="121"/>
        <end position="140"/>
    </location>
</feature>
<proteinExistence type="predicted"/>
<keyword evidence="1" id="KW-1133">Transmembrane helix</keyword>
<evidence type="ECO:0000313" key="3">
    <source>
        <dbReference type="Proteomes" id="UP000244925"/>
    </source>
</evidence>
<keyword evidence="3" id="KW-1185">Reference proteome</keyword>
<gene>
    <name evidence="2" type="ORF">C5O25_06870</name>
</gene>
<keyword evidence="1" id="KW-0812">Transmembrane</keyword>
<organism evidence="2 3">
    <name type="scientific">Paramuribaculum intestinale</name>
    <dbReference type="NCBI Taxonomy" id="2094151"/>
    <lineage>
        <taxon>Bacteria</taxon>
        <taxon>Pseudomonadati</taxon>
        <taxon>Bacteroidota</taxon>
        <taxon>Bacteroidia</taxon>
        <taxon>Bacteroidales</taxon>
        <taxon>Muribaculaceae</taxon>
        <taxon>Paramuribaculum</taxon>
    </lineage>
</organism>
<dbReference type="EMBL" id="PUBV01000011">
    <property type="protein sequence ID" value="PWB07627.1"/>
    <property type="molecule type" value="Genomic_DNA"/>
</dbReference>
<feature type="transmembrane region" description="Helical" evidence="1">
    <location>
        <begin position="27"/>
        <end position="47"/>
    </location>
</feature>
<evidence type="ECO:0000256" key="1">
    <source>
        <dbReference type="SAM" id="Phobius"/>
    </source>
</evidence>